<evidence type="ECO:0000313" key="2">
    <source>
        <dbReference type="EMBL" id="GAA4684071.1"/>
    </source>
</evidence>
<dbReference type="EMBL" id="BAABIM010000002">
    <property type="protein sequence ID" value="GAA4684071.1"/>
    <property type="molecule type" value="Genomic_DNA"/>
</dbReference>
<name>A0ABP8WBK3_9ACTN</name>
<comment type="caution">
    <text evidence="2">The sequence shown here is derived from an EMBL/GenBank/DDBJ whole genome shotgun (WGS) entry which is preliminary data.</text>
</comment>
<evidence type="ECO:0000313" key="3">
    <source>
        <dbReference type="Proteomes" id="UP001500621"/>
    </source>
</evidence>
<accession>A0ABP8WBK3</accession>
<feature type="compositionally biased region" description="Basic residues" evidence="1">
    <location>
        <begin position="33"/>
        <end position="45"/>
    </location>
</feature>
<organism evidence="2 3">
    <name type="scientific">Nocardioides nanhaiensis</name>
    <dbReference type="NCBI Taxonomy" id="1476871"/>
    <lineage>
        <taxon>Bacteria</taxon>
        <taxon>Bacillati</taxon>
        <taxon>Actinomycetota</taxon>
        <taxon>Actinomycetes</taxon>
        <taxon>Propionibacteriales</taxon>
        <taxon>Nocardioidaceae</taxon>
        <taxon>Nocardioides</taxon>
    </lineage>
</organism>
<feature type="region of interest" description="Disordered" evidence="1">
    <location>
        <begin position="26"/>
        <end position="53"/>
    </location>
</feature>
<dbReference type="RefSeq" id="WP_345265636.1">
    <property type="nucleotide sequence ID" value="NZ_BAABIM010000002.1"/>
</dbReference>
<sequence length="73" mass="8494">MLRFLLVVIVFAVAIYLVVRLMQERGVAPRSQRPVKRRPQPKPKPKIVAPDDDEDFLRDLDRRRLNPEDGESA</sequence>
<evidence type="ECO:0000256" key="1">
    <source>
        <dbReference type="SAM" id="MobiDB-lite"/>
    </source>
</evidence>
<protein>
    <submittedName>
        <fullName evidence="2">Uncharacterized protein</fullName>
    </submittedName>
</protein>
<reference evidence="3" key="1">
    <citation type="journal article" date="2019" name="Int. J. Syst. Evol. Microbiol.">
        <title>The Global Catalogue of Microorganisms (GCM) 10K type strain sequencing project: providing services to taxonomists for standard genome sequencing and annotation.</title>
        <authorList>
            <consortium name="The Broad Institute Genomics Platform"/>
            <consortium name="The Broad Institute Genome Sequencing Center for Infectious Disease"/>
            <person name="Wu L."/>
            <person name="Ma J."/>
        </authorList>
    </citation>
    <scope>NUCLEOTIDE SEQUENCE [LARGE SCALE GENOMIC DNA]</scope>
    <source>
        <strain evidence="3">JCM 18127</strain>
    </source>
</reference>
<dbReference type="Proteomes" id="UP001500621">
    <property type="component" value="Unassembled WGS sequence"/>
</dbReference>
<proteinExistence type="predicted"/>
<keyword evidence="3" id="KW-1185">Reference proteome</keyword>
<gene>
    <name evidence="2" type="ORF">GCM10023226_21730</name>
</gene>